<reference evidence="4 5" key="1">
    <citation type="journal article" date="2020" name="bioRxiv">
        <title>Sequence and annotation of 42 cannabis genomes reveals extensive copy number variation in cannabinoid synthesis and pathogen resistance genes.</title>
        <authorList>
            <person name="Mckernan K.J."/>
            <person name="Helbert Y."/>
            <person name="Kane L.T."/>
            <person name="Ebling H."/>
            <person name="Zhang L."/>
            <person name="Liu B."/>
            <person name="Eaton Z."/>
            <person name="Mclaughlin S."/>
            <person name="Kingan S."/>
            <person name="Baybayan P."/>
            <person name="Concepcion G."/>
            <person name="Jordan M."/>
            <person name="Riva A."/>
            <person name="Barbazuk W."/>
            <person name="Harkins T."/>
        </authorList>
    </citation>
    <scope>NUCLEOTIDE SEQUENCE [LARGE SCALE GENOMIC DNA]</scope>
    <source>
        <strain evidence="4 5">cv. Jamaican Lion 4</strain>
        <strain evidence="3">Father</strain>
        <strain evidence="2">Mother</strain>
        <tissue evidence="3">Leaf</tissue>
    </source>
</reference>
<dbReference type="Pfam" id="PF00076">
    <property type="entry name" value="RRM_1"/>
    <property type="match status" value="1"/>
</dbReference>
<gene>
    <name evidence="2" type="ORF">F8388_022517</name>
    <name evidence="3" type="ORF">G4B88_001672</name>
</gene>
<keyword evidence="5" id="KW-1185">Reference proteome</keyword>
<proteinExistence type="predicted"/>
<dbReference type="InterPro" id="IPR035979">
    <property type="entry name" value="RBD_domain_sf"/>
</dbReference>
<dbReference type="Proteomes" id="UP000583929">
    <property type="component" value="Unassembled WGS sequence"/>
</dbReference>
<evidence type="ECO:0000313" key="2">
    <source>
        <dbReference type="EMBL" id="KAF4358750.1"/>
    </source>
</evidence>
<organism evidence="3 5">
    <name type="scientific">Cannabis sativa</name>
    <name type="common">Hemp</name>
    <name type="synonym">Marijuana</name>
    <dbReference type="NCBI Taxonomy" id="3483"/>
    <lineage>
        <taxon>Eukaryota</taxon>
        <taxon>Viridiplantae</taxon>
        <taxon>Streptophyta</taxon>
        <taxon>Embryophyta</taxon>
        <taxon>Tracheophyta</taxon>
        <taxon>Spermatophyta</taxon>
        <taxon>Magnoliopsida</taxon>
        <taxon>eudicotyledons</taxon>
        <taxon>Gunneridae</taxon>
        <taxon>Pentapetalae</taxon>
        <taxon>rosids</taxon>
        <taxon>fabids</taxon>
        <taxon>Rosales</taxon>
        <taxon>Cannabaceae</taxon>
        <taxon>Cannabis</taxon>
    </lineage>
</organism>
<dbReference type="Proteomes" id="UP000525078">
    <property type="component" value="Unassembled WGS sequence"/>
</dbReference>
<dbReference type="GO" id="GO:0003723">
    <property type="term" value="F:RNA binding"/>
    <property type="evidence" value="ECO:0007669"/>
    <property type="project" value="InterPro"/>
</dbReference>
<evidence type="ECO:0000313" key="4">
    <source>
        <dbReference type="Proteomes" id="UP000525078"/>
    </source>
</evidence>
<evidence type="ECO:0000313" key="5">
    <source>
        <dbReference type="Proteomes" id="UP000583929"/>
    </source>
</evidence>
<dbReference type="CDD" id="cd00590">
    <property type="entry name" value="RRM_SF"/>
    <property type="match status" value="1"/>
</dbReference>
<evidence type="ECO:0000313" key="3">
    <source>
        <dbReference type="EMBL" id="KAF4401478.1"/>
    </source>
</evidence>
<sequence>MDELPTHLLGSKDKLESLTQRLYVENLLQKVENESVETLFSQYGLVGIHIFKRTVDAIATVEFSTFEGAHEVFLRVNHTVCTIHFLATYNYNK</sequence>
<protein>
    <recommendedName>
        <fullName evidence="1">RRM domain-containing protein</fullName>
    </recommendedName>
</protein>
<dbReference type="EMBL" id="JAATIP010000221">
    <property type="protein sequence ID" value="KAF4358750.1"/>
    <property type="molecule type" value="Genomic_DNA"/>
</dbReference>
<accession>A0A7J6I399</accession>
<evidence type="ECO:0000259" key="1">
    <source>
        <dbReference type="Pfam" id="PF00076"/>
    </source>
</evidence>
<dbReference type="InterPro" id="IPR000504">
    <property type="entry name" value="RRM_dom"/>
</dbReference>
<dbReference type="InterPro" id="IPR012677">
    <property type="entry name" value="Nucleotide-bd_a/b_plait_sf"/>
</dbReference>
<comment type="caution">
    <text evidence="3">The sequence shown here is derived from an EMBL/GenBank/DDBJ whole genome shotgun (WGS) entry which is preliminary data.</text>
</comment>
<dbReference type="SUPFAM" id="SSF54928">
    <property type="entry name" value="RNA-binding domain, RBD"/>
    <property type="match status" value="1"/>
</dbReference>
<dbReference type="AlphaFoldDB" id="A0A7J6I399"/>
<name>A0A7J6I399_CANSA</name>
<dbReference type="Gene3D" id="3.30.70.330">
    <property type="match status" value="1"/>
</dbReference>
<feature type="domain" description="RRM" evidence="1">
    <location>
        <begin position="22"/>
        <end position="79"/>
    </location>
</feature>
<dbReference type="EMBL" id="JAATIQ010000012">
    <property type="protein sequence ID" value="KAF4401478.1"/>
    <property type="molecule type" value="Genomic_DNA"/>
</dbReference>